<sequence>MCNFKSGIILKNKVVLAPEGNESHSDLLESLGIEDTHMNASKTFVRAELIPKNNDKMTNVKDWRYKVDQDIVPDWYEKDPERYKQDFRNAVEEYMNEWRKQLKFICGHYWTSVQDGKRTYYFMNGILKKSDFGKTNNYAESYVRRDLINSELAEDLKKEFGDKLVPISLDLTSMDGFKDYGSVEGDILAIPNIQLLMKFGESIPLIDNWYWLANPNQTPKRNDAHCVQYVDSDGSVDYGGCRWYGGGVRPFFILQS</sequence>
<dbReference type="AlphaFoldDB" id="N1ZZ22"/>
<protein>
    <submittedName>
        <fullName evidence="1">Uncharacterized protein</fullName>
    </submittedName>
</protein>
<dbReference type="eggNOG" id="ENOG5033KK7">
    <property type="taxonomic scope" value="Bacteria"/>
</dbReference>
<dbReference type="STRING" id="1235802.C823_04724"/>
<keyword evidence="2" id="KW-1185">Reference proteome</keyword>
<accession>N1ZZ22</accession>
<evidence type="ECO:0000313" key="1">
    <source>
        <dbReference type="EMBL" id="EMZ21151.1"/>
    </source>
</evidence>
<dbReference type="OrthoDB" id="2028419at2"/>
<evidence type="ECO:0000313" key="2">
    <source>
        <dbReference type="Proteomes" id="UP000012589"/>
    </source>
</evidence>
<reference evidence="1 2" key="1">
    <citation type="journal article" date="2014" name="Genome Announc.">
        <title>Draft genome sequences of the altered schaedler flora, a defined bacterial community from gnotobiotic mice.</title>
        <authorList>
            <person name="Wannemuehler M.J."/>
            <person name="Overstreet A.M."/>
            <person name="Ward D.V."/>
            <person name="Phillips G.J."/>
        </authorList>
    </citation>
    <scope>NUCLEOTIDE SEQUENCE [LARGE SCALE GENOMIC DNA]</scope>
    <source>
        <strain evidence="1 2">ASF492</strain>
    </source>
</reference>
<gene>
    <name evidence="1" type="ORF">C823_04724</name>
</gene>
<dbReference type="HOGENOM" id="CLU_1092831_0_0_9"/>
<name>N1ZZ22_9FIRM</name>
<dbReference type="Proteomes" id="UP000012589">
    <property type="component" value="Unassembled WGS sequence"/>
</dbReference>
<dbReference type="EMBL" id="AQFT01000136">
    <property type="protein sequence ID" value="EMZ21151.1"/>
    <property type="molecule type" value="Genomic_DNA"/>
</dbReference>
<dbReference type="PATRIC" id="fig|1235802.3.peg.4984"/>
<proteinExistence type="predicted"/>
<organism evidence="1 2">
    <name type="scientific">Eubacterium plexicaudatum ASF492</name>
    <dbReference type="NCBI Taxonomy" id="1235802"/>
    <lineage>
        <taxon>Bacteria</taxon>
        <taxon>Bacillati</taxon>
        <taxon>Bacillota</taxon>
        <taxon>Clostridia</taxon>
        <taxon>Eubacteriales</taxon>
        <taxon>Eubacteriaceae</taxon>
        <taxon>Eubacterium</taxon>
    </lineage>
</organism>
<comment type="caution">
    <text evidence="1">The sequence shown here is derived from an EMBL/GenBank/DDBJ whole genome shotgun (WGS) entry which is preliminary data.</text>
</comment>